<keyword evidence="3" id="KW-1185">Reference proteome</keyword>
<dbReference type="PANTHER" id="PTHR41373">
    <property type="entry name" value="DUF2156 DOMAIN-CONTAINING PROTEIN"/>
    <property type="match status" value="1"/>
</dbReference>
<dbReference type="KEGG" id="dmp:FAK_37850"/>
<evidence type="ECO:0000259" key="1">
    <source>
        <dbReference type="Pfam" id="PF09924"/>
    </source>
</evidence>
<dbReference type="Pfam" id="PF09924">
    <property type="entry name" value="LPG_synthase_C"/>
    <property type="match status" value="1"/>
</dbReference>
<protein>
    <recommendedName>
        <fullName evidence="1">Phosphatidylglycerol lysyltransferase C-terminal domain-containing protein</fullName>
    </recommendedName>
</protein>
<dbReference type="PIRSF" id="PIRSF018688">
    <property type="entry name" value="UCP018688"/>
    <property type="match status" value="1"/>
</dbReference>
<evidence type="ECO:0000313" key="2">
    <source>
        <dbReference type="EMBL" id="BEQ16719.1"/>
    </source>
</evidence>
<dbReference type="RefSeq" id="WP_338602956.1">
    <property type="nucleotide sequence ID" value="NZ_AP028679.1"/>
</dbReference>
<dbReference type="InterPro" id="IPR016732">
    <property type="entry name" value="UCP018688"/>
</dbReference>
<sequence length="300" mass="34098">MLLRLAGYKHLELTDKEVFTRHLRAGPPAISELTFSNLFMWRRHYQPHWREADGCLLVAACLEGSEPFGLPPAGAGDRVGAAETLCRDLAQAGYPHQLQRVGEELALALEATGRFSIDFDRDNSDYVYLASELAELPGRRFHRKKNHFNKFVKNYRFEYRPLEAQFIRQVLDMQENWCRLRECDEDPGLASEDRAIYEALSNYQDLDYSGGVILIDGKVEAFSLGEPLSPDTAVIHLEKGNPAFEGIYAAINKLFVTNAWAGMTYINREQDLGLSGLRQAKESYLPHHLVNKYVVTPDFL</sequence>
<dbReference type="Proteomes" id="UP001366166">
    <property type="component" value="Chromosome"/>
</dbReference>
<dbReference type="InterPro" id="IPR024320">
    <property type="entry name" value="LPG_synthase_C"/>
</dbReference>
<dbReference type="InterPro" id="IPR016181">
    <property type="entry name" value="Acyl_CoA_acyltransferase"/>
</dbReference>
<feature type="domain" description="Phosphatidylglycerol lysyltransferase C-terminal" evidence="1">
    <location>
        <begin position="30"/>
        <end position="295"/>
    </location>
</feature>
<dbReference type="AlphaFoldDB" id="A0AAU9EUE0"/>
<dbReference type="EMBL" id="AP028679">
    <property type="protein sequence ID" value="BEQ16719.1"/>
    <property type="molecule type" value="Genomic_DNA"/>
</dbReference>
<name>A0AAU9EUE0_9BACT</name>
<accession>A0AAU9EUE0</accession>
<proteinExistence type="predicted"/>
<dbReference type="Gene3D" id="3.40.630.30">
    <property type="match status" value="1"/>
</dbReference>
<reference evidence="3" key="1">
    <citation type="journal article" date="2023" name="Arch. Microbiol.">
        <title>Desulfoferula mesophilus gen. nov. sp. nov., a mesophilic sulfate-reducing bacterium isolated from a brackish lake sediment.</title>
        <authorList>
            <person name="Watanabe T."/>
            <person name="Yabe T."/>
            <person name="Tsuji J.M."/>
            <person name="Fukui M."/>
        </authorList>
    </citation>
    <scope>NUCLEOTIDE SEQUENCE [LARGE SCALE GENOMIC DNA]</scope>
    <source>
        <strain evidence="3">12FAK</strain>
    </source>
</reference>
<dbReference type="SUPFAM" id="SSF55729">
    <property type="entry name" value="Acyl-CoA N-acyltransferases (Nat)"/>
    <property type="match status" value="2"/>
</dbReference>
<dbReference type="PANTHER" id="PTHR41373:SF1">
    <property type="entry name" value="PHOSPHATIDYLGLYCEROL LYSYLTRANSFERASE C-TERMINAL DOMAIN-CONTAINING PROTEIN"/>
    <property type="match status" value="1"/>
</dbReference>
<evidence type="ECO:0000313" key="3">
    <source>
        <dbReference type="Proteomes" id="UP001366166"/>
    </source>
</evidence>
<organism evidence="2 3">
    <name type="scientific">Desulfoferula mesophila</name>
    <dbReference type="NCBI Taxonomy" id="3058419"/>
    <lineage>
        <taxon>Bacteria</taxon>
        <taxon>Pseudomonadati</taxon>
        <taxon>Thermodesulfobacteriota</taxon>
        <taxon>Desulfarculia</taxon>
        <taxon>Desulfarculales</taxon>
        <taxon>Desulfarculaceae</taxon>
        <taxon>Desulfoferula</taxon>
    </lineage>
</organism>
<gene>
    <name evidence="2" type="ORF">FAK_37850</name>
</gene>